<organism evidence="2 3">
    <name type="scientific">Cinara cedri</name>
    <dbReference type="NCBI Taxonomy" id="506608"/>
    <lineage>
        <taxon>Eukaryota</taxon>
        <taxon>Metazoa</taxon>
        <taxon>Ecdysozoa</taxon>
        <taxon>Arthropoda</taxon>
        <taxon>Hexapoda</taxon>
        <taxon>Insecta</taxon>
        <taxon>Pterygota</taxon>
        <taxon>Neoptera</taxon>
        <taxon>Paraneoptera</taxon>
        <taxon>Hemiptera</taxon>
        <taxon>Sternorrhyncha</taxon>
        <taxon>Aphidomorpha</taxon>
        <taxon>Aphidoidea</taxon>
        <taxon>Aphididae</taxon>
        <taxon>Lachninae</taxon>
        <taxon>Cinara</taxon>
    </lineage>
</organism>
<dbReference type="EMBL" id="CABPRJ010000969">
    <property type="protein sequence ID" value="VVC33498.1"/>
    <property type="molecule type" value="Genomic_DNA"/>
</dbReference>
<keyword evidence="3" id="KW-1185">Reference proteome</keyword>
<reference evidence="2 3" key="1">
    <citation type="submission" date="2019-08" db="EMBL/GenBank/DDBJ databases">
        <authorList>
            <person name="Alioto T."/>
            <person name="Alioto T."/>
            <person name="Gomez Garrido J."/>
        </authorList>
    </citation>
    <scope>NUCLEOTIDE SEQUENCE [LARGE SCALE GENOMIC DNA]</scope>
</reference>
<proteinExistence type="predicted"/>
<evidence type="ECO:0000256" key="1">
    <source>
        <dbReference type="SAM" id="MobiDB-lite"/>
    </source>
</evidence>
<dbReference type="AlphaFoldDB" id="A0A5E4MPV9"/>
<accession>A0A5E4MPV9</accession>
<evidence type="ECO:0000313" key="3">
    <source>
        <dbReference type="Proteomes" id="UP000325440"/>
    </source>
</evidence>
<evidence type="ECO:0000313" key="2">
    <source>
        <dbReference type="EMBL" id="VVC33498.1"/>
    </source>
</evidence>
<gene>
    <name evidence="2" type="ORF">CINCED_3A004469</name>
</gene>
<name>A0A5E4MPV9_9HEMI</name>
<dbReference type="Proteomes" id="UP000325440">
    <property type="component" value="Unassembled WGS sequence"/>
</dbReference>
<sequence>MCVYDIVGYTFKFKIPAGAVCPAGKILSASRYLSCRGLVVGVVSSRVGGRRGVAAAEPARPATPLFTIPCFFRRSFAVVVGTLRIRRVLTFALIAVAINPTRDKCAVVKFERISSPAANEHSSDATRNRASVFSVRERRALSRGRPFSPLAAVLTLRSVRSFVRNLQPHAVADRRAARVGRRSNRDTERPVRWFSLRTLSRGRPFSPPAAVFTFRSVRNLQPLVTADRRAARAGRRSNRDTERPVRWFSLRAQRRAAGCRSLHRFVRFRRCRQQRAFLSRIRSRPTPDTRYCYVVVPCVTPFATAIVVRRTPARAFRTAAASHRGSAPPPPRTASFIDQLPSQPRPGFRRLSGAKINILKNECMVAVIFPEEETEELSKININSIKIENH</sequence>
<protein>
    <submittedName>
        <fullName evidence="2">Uncharacterized protein</fullName>
    </submittedName>
</protein>
<feature type="region of interest" description="Disordered" evidence="1">
    <location>
        <begin position="320"/>
        <end position="340"/>
    </location>
</feature>